<dbReference type="NCBIfam" id="NF009513">
    <property type="entry name" value="PRK12872.1-3"/>
    <property type="match status" value="1"/>
</dbReference>
<feature type="transmembrane region" description="Helical" evidence="6">
    <location>
        <begin position="27"/>
        <end position="44"/>
    </location>
</feature>
<keyword evidence="7" id="KW-0808">Transferase</keyword>
<feature type="transmembrane region" description="Helical" evidence="6">
    <location>
        <begin position="274"/>
        <end position="293"/>
    </location>
</feature>
<feature type="transmembrane region" description="Helical" evidence="6">
    <location>
        <begin position="100"/>
        <end position="119"/>
    </location>
</feature>
<evidence type="ECO:0000256" key="2">
    <source>
        <dbReference type="ARBA" id="ARBA00022475"/>
    </source>
</evidence>
<keyword evidence="4 6" id="KW-1133">Transmembrane helix</keyword>
<dbReference type="PANTHER" id="PTHR42723">
    <property type="entry name" value="CHLOROPHYLL SYNTHASE"/>
    <property type="match status" value="1"/>
</dbReference>
<dbReference type="Gene3D" id="1.20.120.1780">
    <property type="entry name" value="UbiA prenyltransferase"/>
    <property type="match status" value="1"/>
</dbReference>
<dbReference type="Pfam" id="PF01040">
    <property type="entry name" value="UbiA"/>
    <property type="match status" value="1"/>
</dbReference>
<evidence type="ECO:0000256" key="5">
    <source>
        <dbReference type="ARBA" id="ARBA00023136"/>
    </source>
</evidence>
<dbReference type="CDD" id="cd13961">
    <property type="entry name" value="PT_UbiA_DGGGPS"/>
    <property type="match status" value="1"/>
</dbReference>
<dbReference type="PANTHER" id="PTHR42723:SF1">
    <property type="entry name" value="CHLOROPHYLL SYNTHASE, CHLOROPLASTIC"/>
    <property type="match status" value="1"/>
</dbReference>
<name>A0A7X8SHW6_9BACT</name>
<feature type="transmembrane region" description="Helical" evidence="6">
    <location>
        <begin position="245"/>
        <end position="262"/>
    </location>
</feature>
<keyword evidence="5 6" id="KW-0472">Membrane</keyword>
<dbReference type="GO" id="GO:0016020">
    <property type="term" value="C:membrane"/>
    <property type="evidence" value="ECO:0007669"/>
    <property type="project" value="UniProtKB-SubCell"/>
</dbReference>
<evidence type="ECO:0000256" key="4">
    <source>
        <dbReference type="ARBA" id="ARBA00022989"/>
    </source>
</evidence>
<gene>
    <name evidence="7" type="ORF">HGP29_05025</name>
</gene>
<evidence type="ECO:0000256" key="1">
    <source>
        <dbReference type="ARBA" id="ARBA00004141"/>
    </source>
</evidence>
<protein>
    <submittedName>
        <fullName evidence="7">UbiA family prenyltransferase</fullName>
    </submittedName>
</protein>
<dbReference type="Proteomes" id="UP000585050">
    <property type="component" value="Unassembled WGS sequence"/>
</dbReference>
<organism evidence="7 8">
    <name type="scientific">Flammeovirga agarivorans</name>
    <dbReference type="NCBI Taxonomy" id="2726742"/>
    <lineage>
        <taxon>Bacteria</taxon>
        <taxon>Pseudomonadati</taxon>
        <taxon>Bacteroidota</taxon>
        <taxon>Cytophagia</taxon>
        <taxon>Cytophagales</taxon>
        <taxon>Flammeovirgaceae</taxon>
        <taxon>Flammeovirga</taxon>
    </lineage>
</organism>
<evidence type="ECO:0000313" key="8">
    <source>
        <dbReference type="Proteomes" id="UP000585050"/>
    </source>
</evidence>
<keyword evidence="8" id="KW-1185">Reference proteome</keyword>
<reference evidence="7 8" key="1">
    <citation type="submission" date="2020-04" db="EMBL/GenBank/DDBJ databases">
        <title>Flammeovirga sp. SR4, a novel species isolated from seawater.</title>
        <authorList>
            <person name="Wang X."/>
        </authorList>
    </citation>
    <scope>NUCLEOTIDE SEQUENCE [LARGE SCALE GENOMIC DNA]</scope>
    <source>
        <strain evidence="7 8">SR4</strain>
    </source>
</reference>
<keyword evidence="3 6" id="KW-0812">Transmembrane</keyword>
<evidence type="ECO:0000256" key="3">
    <source>
        <dbReference type="ARBA" id="ARBA00022692"/>
    </source>
</evidence>
<feature type="transmembrane region" description="Helical" evidence="6">
    <location>
        <begin position="56"/>
        <end position="79"/>
    </location>
</feature>
<keyword evidence="2" id="KW-1003">Cell membrane</keyword>
<evidence type="ECO:0000313" key="7">
    <source>
        <dbReference type="EMBL" id="NLR90555.1"/>
    </source>
</evidence>
<dbReference type="InterPro" id="IPR000537">
    <property type="entry name" value="UbiA_prenyltransferase"/>
</dbReference>
<feature type="transmembrane region" description="Helical" evidence="6">
    <location>
        <begin position="222"/>
        <end position="239"/>
    </location>
</feature>
<dbReference type="AlphaFoldDB" id="A0A7X8SHW6"/>
<proteinExistence type="predicted"/>
<dbReference type="Gene3D" id="1.10.357.140">
    <property type="entry name" value="UbiA prenyltransferase"/>
    <property type="match status" value="1"/>
</dbReference>
<dbReference type="InterPro" id="IPR050475">
    <property type="entry name" value="Prenyltransferase_related"/>
</dbReference>
<dbReference type="EMBL" id="JABAIL010000002">
    <property type="protein sequence ID" value="NLR90555.1"/>
    <property type="molecule type" value="Genomic_DNA"/>
</dbReference>
<evidence type="ECO:0000256" key="6">
    <source>
        <dbReference type="SAM" id="Phobius"/>
    </source>
</evidence>
<dbReference type="RefSeq" id="WP_168881281.1">
    <property type="nucleotide sequence ID" value="NZ_JABAIL010000002.1"/>
</dbReference>
<comment type="subcellular location">
    <subcellularLocation>
        <location evidence="1">Membrane</location>
        <topology evidence="1">Multi-pass membrane protein</topology>
    </subcellularLocation>
</comment>
<dbReference type="InterPro" id="IPR044878">
    <property type="entry name" value="UbiA_sf"/>
</dbReference>
<feature type="transmembrane region" description="Helical" evidence="6">
    <location>
        <begin position="148"/>
        <end position="169"/>
    </location>
</feature>
<dbReference type="GO" id="GO:0016765">
    <property type="term" value="F:transferase activity, transferring alkyl or aryl (other than methyl) groups"/>
    <property type="evidence" value="ECO:0007669"/>
    <property type="project" value="InterPro"/>
</dbReference>
<accession>A0A7X8SHW6</accession>
<comment type="caution">
    <text evidence="7">The sequence shown here is derived from an EMBL/GenBank/DDBJ whole genome shotgun (WGS) entry which is preliminary data.</text>
</comment>
<sequence>MQATTPNTEKSFFIGVTDFLKLIRFKNLLIILLTQWMGRIFLIGPKSDWKLMFQDIGFWLLCLSTMLIAAAGYIINDYYDIKIDAINKPKKQVIGKVMKRRVAIFTHTIFNFIGIVIGLILSKEVGTVCFFVTFWLWLYSNDLKRRAFIGNISVAAMTSISIFLINIYFAEHNKAIYQFGIFAFFVSLIREVIKDLEDKEGDAKFGCKTLPIIWGDQKTKKLIYMLFVLFIVISIGMISRMSQLYFQYYFIFLSIPAFYIMFRLYKANKSKDYSVLSAMIKYYMIAGILGMLFI</sequence>